<organism evidence="2 3">
    <name type="scientific">Streptacidiphilus alkalitolerans</name>
    <dbReference type="NCBI Taxonomy" id="3342712"/>
    <lineage>
        <taxon>Bacteria</taxon>
        <taxon>Bacillati</taxon>
        <taxon>Actinomycetota</taxon>
        <taxon>Actinomycetes</taxon>
        <taxon>Kitasatosporales</taxon>
        <taxon>Streptomycetaceae</taxon>
        <taxon>Streptacidiphilus</taxon>
    </lineage>
</organism>
<reference evidence="2 3" key="1">
    <citation type="submission" date="2024-09" db="EMBL/GenBank/DDBJ databases">
        <authorList>
            <person name="Lee S.D."/>
        </authorList>
    </citation>
    <scope>NUCLEOTIDE SEQUENCE [LARGE SCALE GENOMIC DNA]</scope>
    <source>
        <strain evidence="2 3">N1-3</strain>
    </source>
</reference>
<sequence>MTTTFKTLANYGPRQFGERIGFPEWQFERALRLELIPAADTSGRWTAAVFNEVVSRLDSIRTAVGNVSDVGATRAEEHLAQQFGITVNPGTAAELSRRGHLPTRGQYKGHTLYCGLTLEHFTDRRKVTRASAAGHLHTRDEAATILRLRAADFDHLLRAGLLTHSETTVSTWHKGTIVRLYRQADLDRVTRSSRIDWDAVRTTPRGRQSPLAQLPSRPGSQARS</sequence>
<comment type="caution">
    <text evidence="2">The sequence shown here is derived from an EMBL/GenBank/DDBJ whole genome shotgun (WGS) entry which is preliminary data.</text>
</comment>
<evidence type="ECO:0000256" key="1">
    <source>
        <dbReference type="SAM" id="MobiDB-lite"/>
    </source>
</evidence>
<proteinExistence type="predicted"/>
<name>A0ABV6XAN9_9ACTN</name>
<dbReference type="Proteomes" id="UP001592530">
    <property type="component" value="Unassembled WGS sequence"/>
</dbReference>
<feature type="region of interest" description="Disordered" evidence="1">
    <location>
        <begin position="199"/>
        <end position="224"/>
    </location>
</feature>
<accession>A0ABV6XAN9</accession>
<protein>
    <submittedName>
        <fullName evidence="2">Uncharacterized protein</fullName>
    </submittedName>
</protein>
<dbReference type="RefSeq" id="WP_380558236.1">
    <property type="nucleotide sequence ID" value="NZ_JBHEZY010000018.1"/>
</dbReference>
<dbReference type="EMBL" id="JBHEZY010000018">
    <property type="protein sequence ID" value="MFC1435311.1"/>
    <property type="molecule type" value="Genomic_DNA"/>
</dbReference>
<evidence type="ECO:0000313" key="2">
    <source>
        <dbReference type="EMBL" id="MFC1435311.1"/>
    </source>
</evidence>
<gene>
    <name evidence="2" type="ORF">ACEZDB_32195</name>
</gene>
<evidence type="ECO:0000313" key="3">
    <source>
        <dbReference type="Proteomes" id="UP001592530"/>
    </source>
</evidence>